<evidence type="ECO:0000313" key="1">
    <source>
        <dbReference type="EMBL" id="KAG6532308.1"/>
    </source>
</evidence>
<dbReference type="EMBL" id="JACMSC010000002">
    <property type="protein sequence ID" value="KAG6532308.1"/>
    <property type="molecule type" value="Genomic_DNA"/>
</dbReference>
<keyword evidence="2" id="KW-1185">Reference proteome</keyword>
<dbReference type="Proteomes" id="UP000734854">
    <property type="component" value="Unassembled WGS sequence"/>
</dbReference>
<protein>
    <recommendedName>
        <fullName evidence="3">Light-regulated protein</fullName>
    </recommendedName>
</protein>
<dbReference type="AlphaFoldDB" id="A0A8J5HND3"/>
<dbReference type="InterPro" id="IPR009856">
    <property type="entry name" value="Lir1"/>
</dbReference>
<dbReference type="PANTHER" id="PTHR36762">
    <property type="entry name" value="LIGHT-REGULATED PROTEIN 1, CHLOROPLASTIC"/>
    <property type="match status" value="1"/>
</dbReference>
<evidence type="ECO:0000313" key="2">
    <source>
        <dbReference type="Proteomes" id="UP000734854"/>
    </source>
</evidence>
<sequence length="166" mass="18124">MKYPTILSTSIDHPRLQIGTKFAHQSRRQNYKPPKMQAAAAAVCFTPSILTIRSTKSLVPSSAKPHRAFIIRSTAAEKSTFDYSSTVSVFPMEACDILGGEACDTKMFPEAKLAASDKNTAGSSVASEEIERDYLEYNDSKTVFPGEACDDLGGEFCEAEYQSGVY</sequence>
<name>A0A8J5HND3_ZINOF</name>
<proteinExistence type="predicted"/>
<organism evidence="1 2">
    <name type="scientific">Zingiber officinale</name>
    <name type="common">Ginger</name>
    <name type="synonym">Amomum zingiber</name>
    <dbReference type="NCBI Taxonomy" id="94328"/>
    <lineage>
        <taxon>Eukaryota</taxon>
        <taxon>Viridiplantae</taxon>
        <taxon>Streptophyta</taxon>
        <taxon>Embryophyta</taxon>
        <taxon>Tracheophyta</taxon>
        <taxon>Spermatophyta</taxon>
        <taxon>Magnoliopsida</taxon>
        <taxon>Liliopsida</taxon>
        <taxon>Zingiberales</taxon>
        <taxon>Zingiberaceae</taxon>
        <taxon>Zingiber</taxon>
    </lineage>
</organism>
<dbReference type="Pfam" id="PF07207">
    <property type="entry name" value="Lir1"/>
    <property type="match status" value="1"/>
</dbReference>
<dbReference type="GO" id="GO:0009507">
    <property type="term" value="C:chloroplast"/>
    <property type="evidence" value="ECO:0007669"/>
    <property type="project" value="InterPro"/>
</dbReference>
<reference evidence="1 2" key="1">
    <citation type="submission" date="2020-08" db="EMBL/GenBank/DDBJ databases">
        <title>Plant Genome Project.</title>
        <authorList>
            <person name="Zhang R.-G."/>
        </authorList>
    </citation>
    <scope>NUCLEOTIDE SEQUENCE [LARGE SCALE GENOMIC DNA]</scope>
    <source>
        <tissue evidence="1">Rhizome</tissue>
    </source>
</reference>
<dbReference type="PANTHER" id="PTHR36762:SF2">
    <property type="entry name" value="LIGHT-REGULATED PROTEIN 1, CHLOROPLASTIC"/>
    <property type="match status" value="1"/>
</dbReference>
<accession>A0A8J5HND3</accession>
<gene>
    <name evidence="1" type="ORF">ZIOFF_006148</name>
</gene>
<evidence type="ECO:0008006" key="3">
    <source>
        <dbReference type="Google" id="ProtNLM"/>
    </source>
</evidence>
<comment type="caution">
    <text evidence="1">The sequence shown here is derived from an EMBL/GenBank/DDBJ whole genome shotgun (WGS) entry which is preliminary data.</text>
</comment>